<protein>
    <recommendedName>
        <fullName evidence="4">Phytocyanin domain-containing protein</fullName>
    </recommendedName>
</protein>
<sequence>MAATRTSLLALAAMAVVISTASAAIYNVGEPGGAWDLGTNYDAWASSRNFHIDDQIMFKYSPQAHNLLQVSKADYDSCNTASPLATYTSGNVIVTLSNNSTRYFICGFPGHCAGGMKVKIIVTSTSPAPASGPSASNAPPATPASAATNVKVTGFGLAVLLAVAGLMA</sequence>
<keyword evidence="2" id="KW-0325">Glycoprotein</keyword>
<dbReference type="InterPro" id="IPR008972">
    <property type="entry name" value="Cupredoxin"/>
</dbReference>
<gene>
    <name evidence="5" type="primary">LOC123431260</name>
</gene>
<dbReference type="Gene3D" id="2.60.40.420">
    <property type="entry name" value="Cupredoxins - blue copper proteins"/>
    <property type="match status" value="1"/>
</dbReference>
<evidence type="ECO:0000256" key="1">
    <source>
        <dbReference type="ARBA" id="ARBA00022723"/>
    </source>
</evidence>
<evidence type="ECO:0000259" key="4">
    <source>
        <dbReference type="PROSITE" id="PS51485"/>
    </source>
</evidence>
<organism evidence="5 6">
    <name type="scientific">Hordeum vulgare subsp. vulgare</name>
    <name type="common">Domesticated barley</name>
    <dbReference type="NCBI Taxonomy" id="112509"/>
    <lineage>
        <taxon>Eukaryota</taxon>
        <taxon>Viridiplantae</taxon>
        <taxon>Streptophyta</taxon>
        <taxon>Embryophyta</taxon>
        <taxon>Tracheophyta</taxon>
        <taxon>Spermatophyta</taxon>
        <taxon>Magnoliopsida</taxon>
        <taxon>Liliopsida</taxon>
        <taxon>Poales</taxon>
        <taxon>Poaceae</taxon>
        <taxon>BOP clade</taxon>
        <taxon>Pooideae</taxon>
        <taxon>Triticodae</taxon>
        <taxon>Triticeae</taxon>
        <taxon>Hordeinae</taxon>
        <taxon>Hordeum</taxon>
    </lineage>
</organism>
<dbReference type="GeneID" id="123431260"/>
<dbReference type="InterPro" id="IPR003245">
    <property type="entry name" value="Phytocyanin_dom"/>
</dbReference>
<dbReference type="FunFam" id="2.60.40.420:FF:000003">
    <property type="entry name" value="Blue copper"/>
    <property type="match status" value="1"/>
</dbReference>
<evidence type="ECO:0000313" key="6">
    <source>
        <dbReference type="Proteomes" id="UP000011116"/>
    </source>
</evidence>
<evidence type="ECO:0000256" key="3">
    <source>
        <dbReference type="SAM" id="SignalP"/>
    </source>
</evidence>
<reference evidence="5" key="2">
    <citation type="submission" date="2020-10" db="EMBL/GenBank/DDBJ databases">
        <authorList>
            <person name="Scholz U."/>
            <person name="Mascher M."/>
            <person name="Fiebig A."/>
        </authorList>
    </citation>
    <scope>NUCLEOTIDE SEQUENCE [LARGE SCALE GENOMIC DNA]</scope>
    <source>
        <strain evidence="5">cv. Morex</strain>
    </source>
</reference>
<proteinExistence type="predicted"/>
<keyword evidence="6" id="KW-1185">Reference proteome</keyword>
<dbReference type="GO" id="GO:0009055">
    <property type="term" value="F:electron transfer activity"/>
    <property type="evidence" value="ECO:0007669"/>
    <property type="project" value="InterPro"/>
</dbReference>
<dbReference type="AlphaFoldDB" id="A0A8I6WV58"/>
<dbReference type="SMR" id="A0A8I6WV58"/>
<feature type="chain" id="PRO_5035256274" description="Phytocyanin domain-containing protein" evidence="3">
    <location>
        <begin position="24"/>
        <end position="168"/>
    </location>
</feature>
<dbReference type="GO" id="GO:0005886">
    <property type="term" value="C:plasma membrane"/>
    <property type="evidence" value="ECO:0000318"/>
    <property type="project" value="GO_Central"/>
</dbReference>
<dbReference type="GO" id="GO:0046872">
    <property type="term" value="F:metal ion binding"/>
    <property type="evidence" value="ECO:0007669"/>
    <property type="project" value="UniProtKB-KW"/>
</dbReference>
<dbReference type="Gramene" id="HORVU.MOREX.r2.2HG0177250.1">
    <property type="protein sequence ID" value="HORVU.MOREX.r2.2HG0177250.1.CDS.1"/>
    <property type="gene ID" value="HORVU.MOREX.r2.2HG0177250"/>
</dbReference>
<accession>A0A8I6WV58</accession>
<dbReference type="InterPro" id="IPR039391">
    <property type="entry name" value="Phytocyanin-like"/>
</dbReference>
<dbReference type="OrthoDB" id="687020at2759"/>
<dbReference type="CDD" id="cd04216">
    <property type="entry name" value="Phytocyanin"/>
    <property type="match status" value="1"/>
</dbReference>
<reference evidence="6" key="1">
    <citation type="journal article" date="2012" name="Nature">
        <title>A physical, genetic and functional sequence assembly of the barley genome.</title>
        <authorList>
            <consortium name="The International Barley Genome Sequencing Consortium"/>
            <person name="Mayer K.F."/>
            <person name="Waugh R."/>
            <person name="Brown J.W."/>
            <person name="Schulman A."/>
            <person name="Langridge P."/>
            <person name="Platzer M."/>
            <person name="Fincher G.B."/>
            <person name="Muehlbauer G.J."/>
            <person name="Sato K."/>
            <person name="Close T.J."/>
            <person name="Wise R.P."/>
            <person name="Stein N."/>
        </authorList>
    </citation>
    <scope>NUCLEOTIDE SEQUENCE [LARGE SCALE GENOMIC DNA]</scope>
    <source>
        <strain evidence="6">cv. Morex</strain>
    </source>
</reference>
<dbReference type="PROSITE" id="PS51485">
    <property type="entry name" value="PHYTOCYANIN"/>
    <property type="match status" value="1"/>
</dbReference>
<reference evidence="5" key="3">
    <citation type="submission" date="2022-01" db="UniProtKB">
        <authorList>
            <consortium name="EnsemblPlants"/>
        </authorList>
    </citation>
    <scope>IDENTIFICATION</scope>
    <source>
        <strain evidence="5">subsp. vulgare</strain>
    </source>
</reference>
<dbReference type="RefSeq" id="XP_044971020.1">
    <property type="nucleotide sequence ID" value="XM_045115085.1"/>
</dbReference>
<dbReference type="Proteomes" id="UP000011116">
    <property type="component" value="Chromosome 2H"/>
</dbReference>
<feature type="domain" description="Phytocyanin" evidence="4">
    <location>
        <begin position="24"/>
        <end position="124"/>
    </location>
</feature>
<dbReference type="PANTHER" id="PTHR33021">
    <property type="entry name" value="BLUE COPPER PROTEIN"/>
    <property type="match status" value="1"/>
</dbReference>
<dbReference type="PANTHER" id="PTHR33021:SF390">
    <property type="entry name" value="PHYTOCYANIN DOMAIN-CONTAINING PROTEIN"/>
    <property type="match status" value="1"/>
</dbReference>
<evidence type="ECO:0000256" key="2">
    <source>
        <dbReference type="ARBA" id="ARBA00023180"/>
    </source>
</evidence>
<keyword evidence="1" id="KW-0479">Metal-binding</keyword>
<keyword evidence="3" id="KW-0732">Signal</keyword>
<dbReference type="EnsemblPlants" id="HORVU.MOREX.r3.2HG0213140.1">
    <property type="protein sequence ID" value="HORVU.MOREX.r3.2HG0213140.1.CDS1"/>
    <property type="gene ID" value="HORVU.MOREX.r3.2HG0213140"/>
</dbReference>
<feature type="signal peptide" evidence="3">
    <location>
        <begin position="1"/>
        <end position="23"/>
    </location>
</feature>
<dbReference type="Pfam" id="PF02298">
    <property type="entry name" value="Cu_bind_like"/>
    <property type="match status" value="1"/>
</dbReference>
<dbReference type="KEGG" id="hvg:123431260"/>
<dbReference type="SUPFAM" id="SSF49503">
    <property type="entry name" value="Cupredoxins"/>
    <property type="match status" value="1"/>
</dbReference>
<name>A0A8I6WV58_HORVV</name>
<dbReference type="Gramene" id="HORVU.MOREX.r3.2HG0213140.1">
    <property type="protein sequence ID" value="HORVU.MOREX.r3.2HG0213140.1.CDS1"/>
    <property type="gene ID" value="HORVU.MOREX.r3.2HG0213140"/>
</dbReference>
<evidence type="ECO:0000313" key="5">
    <source>
        <dbReference type="EnsemblPlants" id="HORVU.MOREX.r3.2HG0213140.1.CDS1"/>
    </source>
</evidence>